<dbReference type="Proteomes" id="UP000625711">
    <property type="component" value="Unassembled WGS sequence"/>
</dbReference>
<dbReference type="SMART" id="SM00696">
    <property type="entry name" value="DM9"/>
    <property type="match status" value="2"/>
</dbReference>
<gene>
    <name evidence="1" type="ORF">GWI33_003112</name>
</gene>
<dbReference type="EMBL" id="JAACXV010000186">
    <property type="protein sequence ID" value="KAF7282145.1"/>
    <property type="molecule type" value="Genomic_DNA"/>
</dbReference>
<sequence length="146" mass="16277">MSGYYWVQINEHTPFPPSAVYGGHDSNGSAIYVGRILIQEDLVPAKVIPDRKCAYATFGGEEVSSSKYEVLCEEKFEWVHASGGYVRSDAVIGGKTISGEKLYIGRALYSESITIGKIQPSHQTCYISYEGKEISINNYEVLVRRR</sequence>
<dbReference type="PANTHER" id="PTHR31649">
    <property type="entry name" value="AGAP009604-PA"/>
    <property type="match status" value="1"/>
</dbReference>
<name>A0A834IQF3_RHYFE</name>
<keyword evidence="2" id="KW-1185">Reference proteome</keyword>
<dbReference type="InterPro" id="IPR006616">
    <property type="entry name" value="DM9_repeat"/>
</dbReference>
<proteinExistence type="predicted"/>
<organism evidence="1 2">
    <name type="scientific">Rhynchophorus ferrugineus</name>
    <name type="common">Red palm weevil</name>
    <name type="synonym">Curculio ferrugineus</name>
    <dbReference type="NCBI Taxonomy" id="354439"/>
    <lineage>
        <taxon>Eukaryota</taxon>
        <taxon>Metazoa</taxon>
        <taxon>Ecdysozoa</taxon>
        <taxon>Arthropoda</taxon>
        <taxon>Hexapoda</taxon>
        <taxon>Insecta</taxon>
        <taxon>Pterygota</taxon>
        <taxon>Neoptera</taxon>
        <taxon>Endopterygota</taxon>
        <taxon>Coleoptera</taxon>
        <taxon>Polyphaga</taxon>
        <taxon>Cucujiformia</taxon>
        <taxon>Curculionidae</taxon>
        <taxon>Dryophthorinae</taxon>
        <taxon>Rhynchophorus</taxon>
    </lineage>
</organism>
<dbReference type="AlphaFoldDB" id="A0A834IQF3"/>
<evidence type="ECO:0000313" key="1">
    <source>
        <dbReference type="EMBL" id="KAF7282145.1"/>
    </source>
</evidence>
<comment type="caution">
    <text evidence="1">The sequence shown here is derived from an EMBL/GenBank/DDBJ whole genome shotgun (WGS) entry which is preliminary data.</text>
</comment>
<dbReference type="OrthoDB" id="1925699at2759"/>
<dbReference type="Pfam" id="PF11901">
    <property type="entry name" value="DM9"/>
    <property type="match status" value="1"/>
</dbReference>
<dbReference type="PANTHER" id="PTHR31649:SF1">
    <property type="entry name" value="FARNESOIC ACID O-METHYL TRANSFERASE DOMAIN-CONTAINING PROTEIN"/>
    <property type="match status" value="1"/>
</dbReference>
<reference evidence="1" key="1">
    <citation type="submission" date="2020-08" db="EMBL/GenBank/DDBJ databases">
        <title>Genome sequencing and assembly of the red palm weevil Rhynchophorus ferrugineus.</title>
        <authorList>
            <person name="Dias G.B."/>
            <person name="Bergman C.M."/>
            <person name="Manee M."/>
        </authorList>
    </citation>
    <scope>NUCLEOTIDE SEQUENCE</scope>
    <source>
        <strain evidence="1">AA-2017</strain>
        <tissue evidence="1">Whole larva</tissue>
    </source>
</reference>
<protein>
    <submittedName>
        <fullName evidence="1">Uncharacterized protein</fullName>
    </submittedName>
</protein>
<evidence type="ECO:0000313" key="2">
    <source>
        <dbReference type="Proteomes" id="UP000625711"/>
    </source>
</evidence>
<accession>A0A834IQF3</accession>